<protein>
    <submittedName>
        <fullName evidence="2">Sporulation and cell division repeat protein</fullName>
    </submittedName>
</protein>
<dbReference type="InterPro" id="IPR007730">
    <property type="entry name" value="SPOR-like_dom"/>
</dbReference>
<dbReference type="Pfam" id="PF18175">
    <property type="entry name" value="HU-CCDC81_bac_2"/>
    <property type="match status" value="1"/>
</dbReference>
<dbReference type="GO" id="GO:0042834">
    <property type="term" value="F:peptidoglycan binding"/>
    <property type="evidence" value="ECO:0007669"/>
    <property type="project" value="InterPro"/>
</dbReference>
<gene>
    <name evidence="2" type="ORF">HMPREF3202_01284</name>
</gene>
<dbReference type="SUPFAM" id="SSF110997">
    <property type="entry name" value="Sporulation related repeat"/>
    <property type="match status" value="1"/>
</dbReference>
<dbReference type="Gene3D" id="3.30.70.1070">
    <property type="entry name" value="Sporulation related repeat"/>
    <property type="match status" value="1"/>
</dbReference>
<name>A0A137SY07_9BACT</name>
<dbReference type="STRING" id="28125.HMPREF3202_01284"/>
<dbReference type="Proteomes" id="UP000070093">
    <property type="component" value="Unassembled WGS sequence"/>
</dbReference>
<dbReference type="Pfam" id="PF18174">
    <property type="entry name" value="HU-CCDC81_bac_1"/>
    <property type="match status" value="1"/>
</dbReference>
<dbReference type="PATRIC" id="fig|28125.4.peg.1272"/>
<feature type="domain" description="SPOR" evidence="1">
    <location>
        <begin position="254"/>
        <end position="330"/>
    </location>
</feature>
<dbReference type="AlphaFoldDB" id="A0A137SY07"/>
<keyword evidence="2" id="KW-0131">Cell cycle</keyword>
<comment type="caution">
    <text evidence="2">The sequence shown here is derived from an EMBL/GenBank/DDBJ whole genome shotgun (WGS) entry which is preliminary data.</text>
</comment>
<reference evidence="2 3" key="1">
    <citation type="submission" date="2016-02" db="EMBL/GenBank/DDBJ databases">
        <authorList>
            <person name="Wen L."/>
            <person name="He K."/>
            <person name="Yang H."/>
        </authorList>
    </citation>
    <scope>NUCLEOTIDE SEQUENCE [LARGE SCALE GENOMIC DNA]</scope>
    <source>
        <strain evidence="2 3">GED7880</strain>
    </source>
</reference>
<dbReference type="InterPro" id="IPR040495">
    <property type="entry name" value="HU-CCDC81_bac_1"/>
</dbReference>
<dbReference type="InterPro" id="IPR036680">
    <property type="entry name" value="SPOR-like_sf"/>
</dbReference>
<dbReference type="eggNOG" id="COG3147">
    <property type="taxonomic scope" value="Bacteria"/>
</dbReference>
<dbReference type="Pfam" id="PF05036">
    <property type="entry name" value="SPOR"/>
    <property type="match status" value="1"/>
</dbReference>
<evidence type="ECO:0000313" key="2">
    <source>
        <dbReference type="EMBL" id="KXO17252.1"/>
    </source>
</evidence>
<keyword evidence="2" id="KW-0132">Cell division</keyword>
<accession>A0A137SY07</accession>
<sequence>MLLQKNLYNFANVSRIDRHIEILLLENDCVIVPGLGGFVAHHITAKYDETECLFLPPYRTLGFNPQLKVNDSLLAQSFVEAYDIAFPEAMRQIEEEVEAIHRTLNNEGIIELNDLGKLRLTSEHKLEFEPLESGILTPRYYALNSFDFTLKAKSEIQKEKEEVSEALETRKIIYLDVNDPNNKRVSVSLKAIRNVAVAAVLFTAALVVALPLHNKSGITEEPVKSGVLYNFFDSNKSLPTPQTKPVASPIPNKTTTNHYWSLVLASHITENNAIAFAKDINEAGFEGARVYEGTGSIKVLYGNFKSQEEAFKHLNTLKTNKYFKDAWVIEINK</sequence>
<evidence type="ECO:0000259" key="1">
    <source>
        <dbReference type="PROSITE" id="PS51724"/>
    </source>
</evidence>
<dbReference type="InterPro" id="IPR041268">
    <property type="entry name" value="HU-CCDC81_bac_2"/>
</dbReference>
<evidence type="ECO:0000313" key="3">
    <source>
        <dbReference type="Proteomes" id="UP000070093"/>
    </source>
</evidence>
<dbReference type="GO" id="GO:0051301">
    <property type="term" value="P:cell division"/>
    <property type="evidence" value="ECO:0007669"/>
    <property type="project" value="UniProtKB-KW"/>
</dbReference>
<organism evidence="2 3">
    <name type="scientific">Prevotella bivia</name>
    <dbReference type="NCBI Taxonomy" id="28125"/>
    <lineage>
        <taxon>Bacteria</taxon>
        <taxon>Pseudomonadati</taxon>
        <taxon>Bacteroidota</taxon>
        <taxon>Bacteroidia</taxon>
        <taxon>Bacteroidales</taxon>
        <taxon>Prevotellaceae</taxon>
        <taxon>Prevotella</taxon>
    </lineage>
</organism>
<dbReference type="EMBL" id="LTAG01000053">
    <property type="protein sequence ID" value="KXO17252.1"/>
    <property type="molecule type" value="Genomic_DNA"/>
</dbReference>
<proteinExistence type="predicted"/>
<dbReference type="PROSITE" id="PS51724">
    <property type="entry name" value="SPOR"/>
    <property type="match status" value="1"/>
</dbReference>